<dbReference type="STRING" id="698762.SAMN00808754_1392"/>
<accession>A0A1W1VRU2</accession>
<protein>
    <submittedName>
        <fullName evidence="1">Uncharacterized protein</fullName>
    </submittedName>
</protein>
<dbReference type="RefSeq" id="WP_084665010.1">
    <property type="nucleotide sequence ID" value="NZ_LT838272.1"/>
</dbReference>
<dbReference type="AlphaFoldDB" id="A0A1W1VRU2"/>
<dbReference type="Proteomes" id="UP000192569">
    <property type="component" value="Chromosome I"/>
</dbReference>
<evidence type="ECO:0000313" key="2">
    <source>
        <dbReference type="Proteomes" id="UP000192569"/>
    </source>
</evidence>
<proteinExistence type="predicted"/>
<dbReference type="OrthoDB" id="2112431at2"/>
<name>A0A1W1VRU2_9FIRM</name>
<evidence type="ECO:0000313" key="1">
    <source>
        <dbReference type="EMBL" id="SMB96056.1"/>
    </source>
</evidence>
<keyword evidence="2" id="KW-1185">Reference proteome</keyword>
<dbReference type="EMBL" id="LT838272">
    <property type="protein sequence ID" value="SMB96056.1"/>
    <property type="molecule type" value="Genomic_DNA"/>
</dbReference>
<gene>
    <name evidence="1" type="ORF">SAMN00808754_1392</name>
</gene>
<sequence length="347" mass="38741">MMVTEYSDCLALRFTNIPEAEVDKTREDFELTLVLPGKQEITITVVAHRKKSGVLVVAELLLDKSTSEQCIREIAELEWHIFPASRRGKKLGPVVAYWEGWGHVVAACLPAKYGLGRRTFEKEARPDGFPYPRQVCWWPDPELWDELEDVGGLPEITERADGAAVIPFHTFSSWAAGGTGADLSVEERPAGYSAYLRRLRTALLWYVQKGRGVELEVVELLAPGLYSEKVPMQGVYVERKTPCVPYRPVGVVGPLWGVVNLFGHLGEMAPVVDCISLTVMAGNTPVEEIFVWMNPLAGDSATEEALRFIVGETKRMGLQNVIWPDTIFWFRVCRFCGDITTVVPDAN</sequence>
<reference evidence="1 2" key="1">
    <citation type="submission" date="2017-04" db="EMBL/GenBank/DDBJ databases">
        <authorList>
            <person name="Afonso C.L."/>
            <person name="Miller P.J."/>
            <person name="Scott M.A."/>
            <person name="Spackman E."/>
            <person name="Goraichik I."/>
            <person name="Dimitrov K.M."/>
            <person name="Suarez D.L."/>
            <person name="Swayne D.E."/>
        </authorList>
    </citation>
    <scope>NUCLEOTIDE SEQUENCE [LARGE SCALE GENOMIC DNA]</scope>
    <source>
        <strain evidence="1 2">ToBE</strain>
    </source>
</reference>
<organism evidence="1 2">
    <name type="scientific">Thermanaeromonas toyohensis ToBE</name>
    <dbReference type="NCBI Taxonomy" id="698762"/>
    <lineage>
        <taxon>Bacteria</taxon>
        <taxon>Bacillati</taxon>
        <taxon>Bacillota</taxon>
        <taxon>Clostridia</taxon>
        <taxon>Neomoorellales</taxon>
        <taxon>Neomoorellaceae</taxon>
        <taxon>Thermanaeromonas</taxon>
    </lineage>
</organism>